<organism evidence="2 3">
    <name type="scientific">Sutcliffiella cohnii</name>
    <dbReference type="NCBI Taxonomy" id="33932"/>
    <lineage>
        <taxon>Bacteria</taxon>
        <taxon>Bacillati</taxon>
        <taxon>Bacillota</taxon>
        <taxon>Bacilli</taxon>
        <taxon>Bacillales</taxon>
        <taxon>Bacillaceae</taxon>
        <taxon>Sutcliffiella</taxon>
    </lineage>
</organism>
<feature type="transmembrane region" description="Helical" evidence="1">
    <location>
        <begin position="213"/>
        <end position="233"/>
    </location>
</feature>
<keyword evidence="1" id="KW-0812">Transmembrane</keyword>
<evidence type="ECO:0000313" key="3">
    <source>
        <dbReference type="Proteomes" id="UP000215224"/>
    </source>
</evidence>
<proteinExistence type="predicted"/>
<sequence>MYKQAWWLARQDLKQSIFPIIFTIIATIVFAGFASLILDQSIRYMFDSEDEYYSFVVIDFMFFILTPSLAAIFMSRPYLSFRTIKEDPFSKIMAFYRALPIPVKVISLSRTYIMLVTVFIMGTTYFCTIFVLLRADIFQFVHKSDFIVLFLLWFGYSLAIGGVNTFIEYGTNGKMLHVLPYILIGIFIVVAFVFHYFFQIGIVEWTLYLAMNIGWPIVILSFVIGVLGCYLWYRMLTARLHTRDYL</sequence>
<keyword evidence="1" id="KW-0472">Membrane</keyword>
<protein>
    <recommendedName>
        <fullName evidence="4">ABC transporter permease</fullName>
    </recommendedName>
</protein>
<feature type="transmembrane region" description="Helical" evidence="1">
    <location>
        <begin position="112"/>
        <end position="134"/>
    </location>
</feature>
<dbReference type="STRING" id="1314751.GCA_001591425_04078"/>
<dbReference type="RefSeq" id="WP_066420142.1">
    <property type="nucleotide sequence ID" value="NZ_CP018866.1"/>
</dbReference>
<feature type="transmembrane region" description="Helical" evidence="1">
    <location>
        <begin position="146"/>
        <end position="166"/>
    </location>
</feature>
<reference evidence="2 3" key="1">
    <citation type="submission" date="2016-12" db="EMBL/GenBank/DDBJ databases">
        <title>The whole genome sequencing and assembly of Bacillus cohnii DSM 6307T strain.</title>
        <authorList>
            <person name="Lee Y.-J."/>
            <person name="Yi H."/>
            <person name="Bahn Y.-S."/>
            <person name="Kim J.F."/>
            <person name="Lee D.-W."/>
        </authorList>
    </citation>
    <scope>NUCLEOTIDE SEQUENCE [LARGE SCALE GENOMIC DNA]</scope>
    <source>
        <strain evidence="2 3">DSM 6307</strain>
    </source>
</reference>
<accession>A0A223KPF6</accession>
<dbReference type="Proteomes" id="UP000215224">
    <property type="component" value="Chromosome"/>
</dbReference>
<dbReference type="EMBL" id="CP018866">
    <property type="protein sequence ID" value="AST91381.1"/>
    <property type="molecule type" value="Genomic_DNA"/>
</dbReference>
<feature type="transmembrane region" description="Helical" evidence="1">
    <location>
        <begin position="178"/>
        <end position="198"/>
    </location>
</feature>
<evidence type="ECO:0000313" key="2">
    <source>
        <dbReference type="EMBL" id="AST91381.1"/>
    </source>
</evidence>
<keyword evidence="1" id="KW-1133">Transmembrane helix</keyword>
<evidence type="ECO:0000256" key="1">
    <source>
        <dbReference type="SAM" id="Phobius"/>
    </source>
</evidence>
<gene>
    <name evidence="2" type="ORF">BC6307_08860</name>
</gene>
<dbReference type="AlphaFoldDB" id="A0A223KPF6"/>
<dbReference type="KEGG" id="bcoh:BC6307_08860"/>
<feature type="transmembrane region" description="Helical" evidence="1">
    <location>
        <begin position="16"/>
        <end position="37"/>
    </location>
</feature>
<feature type="transmembrane region" description="Helical" evidence="1">
    <location>
        <begin position="52"/>
        <end position="74"/>
    </location>
</feature>
<name>A0A223KPF6_9BACI</name>
<keyword evidence="3" id="KW-1185">Reference proteome</keyword>
<evidence type="ECO:0008006" key="4">
    <source>
        <dbReference type="Google" id="ProtNLM"/>
    </source>
</evidence>